<dbReference type="EMBL" id="JAKKUT010000002">
    <property type="protein sequence ID" value="MDG2991461.1"/>
    <property type="molecule type" value="Genomic_DNA"/>
</dbReference>
<protein>
    <recommendedName>
        <fullName evidence="3">PepSY domain-containing protein</fullName>
    </recommendedName>
</protein>
<comment type="caution">
    <text evidence="1">The sequence shown here is derived from an EMBL/GenBank/DDBJ whole genome shotgun (WGS) entry which is preliminary data.</text>
</comment>
<evidence type="ECO:0008006" key="3">
    <source>
        <dbReference type="Google" id="ProtNLM"/>
    </source>
</evidence>
<reference evidence="1" key="1">
    <citation type="journal article" date="2022" name="Genome Biol. Evol.">
        <title>A New Gene Family Diagnostic for Intracellular Biomineralization of Amorphous Ca Carbonates by Cyanobacteria.</title>
        <authorList>
            <person name="Benzerara K."/>
            <person name="Duprat E."/>
            <person name="Bitard-Feildel T."/>
            <person name="Caumes G."/>
            <person name="Cassier-Chauvat C."/>
            <person name="Chauvat F."/>
            <person name="Dezi M."/>
            <person name="Diop S.I."/>
            <person name="Gaschignard G."/>
            <person name="Gorgen S."/>
            <person name="Gugger M."/>
            <person name="Lopez-Garcia P."/>
            <person name="Millet M."/>
            <person name="Skouri-Panet F."/>
            <person name="Moreira D."/>
            <person name="Callebaut I."/>
        </authorList>
    </citation>
    <scope>NUCLEOTIDE SEQUENCE</scope>
    <source>
        <strain evidence="1">G9</strain>
    </source>
</reference>
<reference evidence="1" key="2">
    <citation type="submission" date="2022-01" db="EMBL/GenBank/DDBJ databases">
        <authorList>
            <person name="Zivanovic Y."/>
            <person name="Moreira D."/>
            <person name="Lopez-Garcia P."/>
        </authorList>
    </citation>
    <scope>NUCLEOTIDE SEQUENCE</scope>
    <source>
        <strain evidence="1">G9</strain>
    </source>
</reference>
<gene>
    <name evidence="1" type="ORF">L3556_11045</name>
</gene>
<sequence>MPLHQNVNVRYHWLALLILLFTVLRTEGALASRRDAVPVDQVISCLRTATAARPGNVAEVEIEWESGRHVCEVEIYTQNREYEVEVDLSNNRVLKIEEED</sequence>
<evidence type="ECO:0000313" key="2">
    <source>
        <dbReference type="Proteomes" id="UP001154265"/>
    </source>
</evidence>
<accession>A0ABT6F0S6</accession>
<evidence type="ECO:0000313" key="1">
    <source>
        <dbReference type="EMBL" id="MDG2991461.1"/>
    </source>
</evidence>
<name>A0ABT6F0S6_9SYNE</name>
<keyword evidence="2" id="KW-1185">Reference proteome</keyword>
<dbReference type="Proteomes" id="UP001154265">
    <property type="component" value="Unassembled WGS sequence"/>
</dbReference>
<proteinExistence type="predicted"/>
<dbReference type="RefSeq" id="WP_277867329.1">
    <property type="nucleotide sequence ID" value="NZ_JAKKUT010000002.1"/>
</dbReference>
<dbReference type="Gene3D" id="3.10.450.40">
    <property type="match status" value="1"/>
</dbReference>
<organism evidence="1 2">
    <name type="scientific">Candidatus Synechococcus calcipolaris G9</name>
    <dbReference type="NCBI Taxonomy" id="1497997"/>
    <lineage>
        <taxon>Bacteria</taxon>
        <taxon>Bacillati</taxon>
        <taxon>Cyanobacteriota</taxon>
        <taxon>Cyanophyceae</taxon>
        <taxon>Synechococcales</taxon>
        <taxon>Synechococcaceae</taxon>
        <taxon>Synechococcus</taxon>
    </lineage>
</organism>